<organism evidence="5 6">
    <name type="scientific">Clostridium saudiense</name>
    <dbReference type="NCBI Taxonomy" id="1414720"/>
    <lineage>
        <taxon>Bacteria</taxon>
        <taxon>Bacillati</taxon>
        <taxon>Bacillota</taxon>
        <taxon>Clostridia</taxon>
        <taxon>Eubacteriales</taxon>
        <taxon>Clostridiaceae</taxon>
        <taxon>Clostridium</taxon>
    </lineage>
</organism>
<evidence type="ECO:0000259" key="4">
    <source>
        <dbReference type="Pfam" id="PF00210"/>
    </source>
</evidence>
<accession>A0ABS2FKP7</accession>
<name>A0ABS2FKP7_9CLOT</name>
<evidence type="ECO:0000313" key="6">
    <source>
        <dbReference type="Proteomes" id="UP000767334"/>
    </source>
</evidence>
<dbReference type="Gene3D" id="1.20.1260.10">
    <property type="match status" value="2"/>
</dbReference>
<evidence type="ECO:0000256" key="2">
    <source>
        <dbReference type="ARBA" id="ARBA00023004"/>
    </source>
</evidence>
<feature type="domain" description="Ferritin/DPS" evidence="4">
    <location>
        <begin position="39"/>
        <end position="156"/>
    </location>
</feature>
<keyword evidence="2" id="KW-0408">Iron</keyword>
<dbReference type="InterPro" id="IPR012347">
    <property type="entry name" value="Ferritin-like"/>
</dbReference>
<evidence type="ECO:0000256" key="1">
    <source>
        <dbReference type="ARBA" id="ARBA00022434"/>
    </source>
</evidence>
<evidence type="ECO:0000256" key="3">
    <source>
        <dbReference type="SAM" id="Coils"/>
    </source>
</evidence>
<reference evidence="5 6" key="1">
    <citation type="journal article" date="2021" name="Sci. Rep.">
        <title>The distribution of antibiotic resistance genes in chicken gut microbiota commensals.</title>
        <authorList>
            <person name="Juricova H."/>
            <person name="Matiasovicova J."/>
            <person name="Kubasova T."/>
            <person name="Cejkova D."/>
            <person name="Rychlik I."/>
        </authorList>
    </citation>
    <scope>NUCLEOTIDE SEQUENCE [LARGE SCALE GENOMIC DNA]</scope>
    <source>
        <strain evidence="5 6">An435</strain>
    </source>
</reference>
<keyword evidence="6" id="KW-1185">Reference proteome</keyword>
<protein>
    <submittedName>
        <fullName evidence="5">Rubrerythrin</fullName>
    </submittedName>
</protein>
<sequence>MYSIDLPYPEIKVKEKNSKYIDLILLNYSSAISEFDAIAQYTYHQIALTYSNKEISDTLCGISIVEMHHLEMLGKIIILLGGEPGYWINNKKKNYWSGKLVNYDLSSIKDILTIDIQDEKAAIKQYKETIAQIDDKYINAVLKRIILDEEFHIQLLVNLYTKYVK</sequence>
<proteinExistence type="predicted"/>
<dbReference type="Pfam" id="PF00210">
    <property type="entry name" value="Ferritin"/>
    <property type="match status" value="1"/>
</dbReference>
<feature type="coiled-coil region" evidence="3">
    <location>
        <begin position="109"/>
        <end position="136"/>
    </location>
</feature>
<dbReference type="InterPro" id="IPR009078">
    <property type="entry name" value="Ferritin-like_SF"/>
</dbReference>
<dbReference type="CDD" id="cd07908">
    <property type="entry name" value="Mn_catalase_like"/>
    <property type="match status" value="1"/>
</dbReference>
<gene>
    <name evidence="5" type="ORF">H6A19_16595</name>
</gene>
<dbReference type="EMBL" id="JACJLL010000210">
    <property type="protein sequence ID" value="MBM6820934.1"/>
    <property type="molecule type" value="Genomic_DNA"/>
</dbReference>
<dbReference type="PANTHER" id="PTHR30295">
    <property type="entry name" value="BACTERIOFERRITIN"/>
    <property type="match status" value="1"/>
</dbReference>
<keyword evidence="1" id="KW-0409">Iron storage</keyword>
<dbReference type="SUPFAM" id="SSF47240">
    <property type="entry name" value="Ferritin-like"/>
    <property type="match status" value="1"/>
</dbReference>
<dbReference type="Proteomes" id="UP000767334">
    <property type="component" value="Unassembled WGS sequence"/>
</dbReference>
<evidence type="ECO:0000313" key="5">
    <source>
        <dbReference type="EMBL" id="MBM6820934.1"/>
    </source>
</evidence>
<dbReference type="RefSeq" id="WP_148322651.1">
    <property type="nucleotide sequence ID" value="NZ_JACJLL010000210.1"/>
</dbReference>
<dbReference type="InterPro" id="IPR008331">
    <property type="entry name" value="Ferritin_DPS_dom"/>
</dbReference>
<comment type="caution">
    <text evidence="5">The sequence shown here is derived from an EMBL/GenBank/DDBJ whole genome shotgun (WGS) entry which is preliminary data.</text>
</comment>
<keyword evidence="3" id="KW-0175">Coiled coil</keyword>
<dbReference type="PANTHER" id="PTHR30295:SF0">
    <property type="entry name" value="BACTERIOFERRITIN"/>
    <property type="match status" value="1"/>
</dbReference>